<dbReference type="EMBL" id="QCYY01000245">
    <property type="protein sequence ID" value="ROT85583.1"/>
    <property type="molecule type" value="Genomic_DNA"/>
</dbReference>
<evidence type="ECO:0000256" key="2">
    <source>
        <dbReference type="SAM" id="MobiDB-lite"/>
    </source>
</evidence>
<keyword evidence="5" id="KW-1185">Reference proteome</keyword>
<dbReference type="Proteomes" id="UP000283509">
    <property type="component" value="Unassembled WGS sequence"/>
</dbReference>
<comment type="similarity">
    <text evidence="1">Belongs to the UPF0046 family.</text>
</comment>
<protein>
    <submittedName>
        <fullName evidence="4">Metallophosphoesterase domain-containing protein 1</fullName>
    </submittedName>
</protein>
<reference evidence="4 5" key="1">
    <citation type="submission" date="2018-04" db="EMBL/GenBank/DDBJ databases">
        <authorList>
            <person name="Zhang X."/>
            <person name="Yuan J."/>
            <person name="Li F."/>
            <person name="Xiang J."/>
        </authorList>
    </citation>
    <scope>NUCLEOTIDE SEQUENCE [LARGE SCALE GENOMIC DNA]</scope>
    <source>
        <tissue evidence="4">Muscle</tissue>
    </source>
</reference>
<dbReference type="PANTHER" id="PTHR12905:SF0">
    <property type="entry name" value="CALCINEURIN-LIKE PHOSPHOESTERASE DOMAIN-CONTAINING PROTEIN"/>
    <property type="match status" value="1"/>
</dbReference>
<evidence type="ECO:0000256" key="1">
    <source>
        <dbReference type="ARBA" id="ARBA00007993"/>
    </source>
</evidence>
<dbReference type="InterPro" id="IPR051693">
    <property type="entry name" value="UPF0046_metallophosphoest"/>
</dbReference>
<reference evidence="4 5" key="2">
    <citation type="submission" date="2019-01" db="EMBL/GenBank/DDBJ databases">
        <title>The decoding of complex shrimp genome reveals the adaptation for benthos swimmer, frequently molting mechanism and breeding impact on genome.</title>
        <authorList>
            <person name="Sun Y."/>
            <person name="Gao Y."/>
            <person name="Yu Y."/>
        </authorList>
    </citation>
    <scope>NUCLEOTIDE SEQUENCE [LARGE SCALE GENOMIC DNA]</scope>
    <source>
        <tissue evidence="4">Muscle</tissue>
    </source>
</reference>
<dbReference type="OrthoDB" id="630188at2759"/>
<evidence type="ECO:0000259" key="3">
    <source>
        <dbReference type="Pfam" id="PF00149"/>
    </source>
</evidence>
<name>A0A3R7PFL7_PENVA</name>
<evidence type="ECO:0000313" key="5">
    <source>
        <dbReference type="Proteomes" id="UP000283509"/>
    </source>
</evidence>
<dbReference type="Gene3D" id="3.60.21.10">
    <property type="match status" value="1"/>
</dbReference>
<accession>A0A3R7PFL7</accession>
<dbReference type="GO" id="GO:0016787">
    <property type="term" value="F:hydrolase activity"/>
    <property type="evidence" value="ECO:0007669"/>
    <property type="project" value="InterPro"/>
</dbReference>
<dbReference type="PANTHER" id="PTHR12905">
    <property type="entry name" value="METALLOPHOSPHOESTERASE"/>
    <property type="match status" value="1"/>
</dbReference>
<gene>
    <name evidence="4" type="ORF">C7M84_011495</name>
</gene>
<comment type="caution">
    <text evidence="4">The sequence shown here is derived from an EMBL/GenBank/DDBJ whole genome shotgun (WGS) entry which is preliminary data.</text>
</comment>
<dbReference type="InterPro" id="IPR029052">
    <property type="entry name" value="Metallo-depent_PP-like"/>
</dbReference>
<evidence type="ECO:0000313" key="4">
    <source>
        <dbReference type="EMBL" id="ROT85583.1"/>
    </source>
</evidence>
<dbReference type="SUPFAM" id="SSF56300">
    <property type="entry name" value="Metallo-dependent phosphatases"/>
    <property type="match status" value="1"/>
</dbReference>
<dbReference type="Pfam" id="PF00149">
    <property type="entry name" value="Metallophos"/>
    <property type="match status" value="1"/>
</dbReference>
<dbReference type="InterPro" id="IPR004843">
    <property type="entry name" value="Calcineurin-like_PHP"/>
</dbReference>
<sequence length="273" mass="30587">MNWRRNNGRGGVHFTRPKKTPQEDLPPLSPNMVRFVAVSDTHSRAVKAEVPDGDVLLHAGDFTGRGTLSEAMQFNMWLGTLPHKHKVVIAGNHDVLLDAEECGRARALPADPTRFLTNAIYLCDDSVTLFGIKIYGTPWIPEYHSPMKTASDKWKEEKYPHLRAFEIPRGAPLRQKWQAIPEDTDILLTHTPPLGQGDLTARKKRAGCEDLLEAVQRRVKPKYHVFGHIHEGYGVSKDAHTVYMNASVCNSRYQAVNIPLVFDLPLPDGVSKA</sequence>
<dbReference type="AlphaFoldDB" id="A0A3R7PFL7"/>
<proteinExistence type="inferred from homology"/>
<feature type="region of interest" description="Disordered" evidence="2">
    <location>
        <begin position="1"/>
        <end position="28"/>
    </location>
</feature>
<organism evidence="4 5">
    <name type="scientific">Penaeus vannamei</name>
    <name type="common">Whiteleg shrimp</name>
    <name type="synonym">Litopenaeus vannamei</name>
    <dbReference type="NCBI Taxonomy" id="6689"/>
    <lineage>
        <taxon>Eukaryota</taxon>
        <taxon>Metazoa</taxon>
        <taxon>Ecdysozoa</taxon>
        <taxon>Arthropoda</taxon>
        <taxon>Crustacea</taxon>
        <taxon>Multicrustacea</taxon>
        <taxon>Malacostraca</taxon>
        <taxon>Eumalacostraca</taxon>
        <taxon>Eucarida</taxon>
        <taxon>Decapoda</taxon>
        <taxon>Dendrobranchiata</taxon>
        <taxon>Penaeoidea</taxon>
        <taxon>Penaeidae</taxon>
        <taxon>Penaeus</taxon>
    </lineage>
</organism>
<dbReference type="CDD" id="cd07379">
    <property type="entry name" value="MPP_239FB"/>
    <property type="match status" value="1"/>
</dbReference>
<feature type="domain" description="Calcineurin-like phosphoesterase" evidence="3">
    <location>
        <begin position="34"/>
        <end position="231"/>
    </location>
</feature>